<dbReference type="AlphaFoldDB" id="A0A9D1V3Z4"/>
<name>A0A9D1V3Z4_9FIRM</name>
<organism evidence="1 2">
    <name type="scientific">Candidatus Allofournierella pullicola</name>
    <dbReference type="NCBI Taxonomy" id="2838596"/>
    <lineage>
        <taxon>Bacteria</taxon>
        <taxon>Bacillati</taxon>
        <taxon>Bacillota</taxon>
        <taxon>Clostridia</taxon>
        <taxon>Eubacteriales</taxon>
        <taxon>Oscillospiraceae</taxon>
        <taxon>Allofournierella</taxon>
    </lineage>
</organism>
<reference evidence="1" key="1">
    <citation type="journal article" date="2021" name="PeerJ">
        <title>Extensive microbial diversity within the chicken gut microbiome revealed by metagenomics and culture.</title>
        <authorList>
            <person name="Gilroy R."/>
            <person name="Ravi A."/>
            <person name="Getino M."/>
            <person name="Pursley I."/>
            <person name="Horton D.L."/>
            <person name="Alikhan N.F."/>
            <person name="Baker D."/>
            <person name="Gharbi K."/>
            <person name="Hall N."/>
            <person name="Watson M."/>
            <person name="Adriaenssens E.M."/>
            <person name="Foster-Nyarko E."/>
            <person name="Jarju S."/>
            <person name="Secka A."/>
            <person name="Antonio M."/>
            <person name="Oren A."/>
            <person name="Chaudhuri R.R."/>
            <person name="La Ragione R."/>
            <person name="Hildebrand F."/>
            <person name="Pallen M.J."/>
        </authorList>
    </citation>
    <scope>NUCLEOTIDE SEQUENCE</scope>
    <source>
        <strain evidence="1">2239</strain>
    </source>
</reference>
<protein>
    <submittedName>
        <fullName evidence="1">Uncharacterized protein</fullName>
    </submittedName>
</protein>
<comment type="caution">
    <text evidence="1">The sequence shown here is derived from an EMBL/GenBank/DDBJ whole genome shotgun (WGS) entry which is preliminary data.</text>
</comment>
<proteinExistence type="predicted"/>
<evidence type="ECO:0000313" key="1">
    <source>
        <dbReference type="EMBL" id="HIX05647.1"/>
    </source>
</evidence>
<dbReference type="Proteomes" id="UP000824193">
    <property type="component" value="Unassembled WGS sequence"/>
</dbReference>
<sequence>MFFDPKMQLIWVDGPLEKLDAFIENCCVDGKRVHPARALDHMSASAGYAALNEENPWGPLVEQIEALAKGFEIPVVEPTLADGRAQGTRDYLADLNARLETHRKDRELLEKQLEICTKGAESFRHFSSLDVPVELTQQCEYVKIRFGRLPKRGYAMLQKDFTTDPYILFVPCSEDDKALWGVYFAPQKDAARVDGIFSEAFFERIRLPGAAGTPEQIVENLQKNIELLNSEIAEVNGQMARLWNEEKWKVAGIYASVCSLARLFELRRCAAVRGAHFFYCVWVAQPDIPAFSESCTGVGGLNLAQDMVLPMRRWKQENPEQ</sequence>
<evidence type="ECO:0000313" key="2">
    <source>
        <dbReference type="Proteomes" id="UP000824193"/>
    </source>
</evidence>
<gene>
    <name evidence="1" type="ORF">H9865_06040</name>
</gene>
<accession>A0A9D1V3Z4</accession>
<reference evidence="1" key="2">
    <citation type="submission" date="2021-04" db="EMBL/GenBank/DDBJ databases">
        <authorList>
            <person name="Gilroy R."/>
        </authorList>
    </citation>
    <scope>NUCLEOTIDE SEQUENCE</scope>
    <source>
        <strain evidence="1">2239</strain>
    </source>
</reference>
<dbReference type="EMBL" id="DXFW01000018">
    <property type="protein sequence ID" value="HIX05647.1"/>
    <property type="molecule type" value="Genomic_DNA"/>
</dbReference>